<evidence type="ECO:0000313" key="2">
    <source>
        <dbReference type="EMBL" id="CAK9070735.1"/>
    </source>
</evidence>
<comment type="caution">
    <text evidence="2">The sequence shown here is derived from an EMBL/GenBank/DDBJ whole genome shotgun (WGS) entry which is preliminary data.</text>
</comment>
<name>A0ABP0P3X3_9DINO</name>
<evidence type="ECO:0000313" key="3">
    <source>
        <dbReference type="Proteomes" id="UP001642484"/>
    </source>
</evidence>
<organism evidence="2 3">
    <name type="scientific">Durusdinium trenchii</name>
    <dbReference type="NCBI Taxonomy" id="1381693"/>
    <lineage>
        <taxon>Eukaryota</taxon>
        <taxon>Sar</taxon>
        <taxon>Alveolata</taxon>
        <taxon>Dinophyceae</taxon>
        <taxon>Suessiales</taxon>
        <taxon>Symbiodiniaceae</taxon>
        <taxon>Durusdinium</taxon>
    </lineage>
</organism>
<protein>
    <submittedName>
        <fullName evidence="2">Uncharacterized protein</fullName>
    </submittedName>
</protein>
<keyword evidence="3" id="KW-1185">Reference proteome</keyword>
<evidence type="ECO:0000256" key="1">
    <source>
        <dbReference type="SAM" id="MobiDB-lite"/>
    </source>
</evidence>
<feature type="region of interest" description="Disordered" evidence="1">
    <location>
        <begin position="198"/>
        <end position="299"/>
    </location>
</feature>
<gene>
    <name evidence="2" type="ORF">CCMP2556_LOCUS34799</name>
</gene>
<sequence>MMSAIHGFAEAARLVGIFSGTLKSGEYTWAGALAVGLVMNVLARCGWTRFFAYCMLKRLVGLPSALVLAPSAYGKLFDEIKIYVGYFRFPAVLALLLARGIVYQDFSLSGPHSAAFNASALCALLCMLLAENVEDFIVVQQIVPMSPVLSEFVDTNLHSFGRHGSLLSMDLRVQHGKSVDGGPESSGDAWRMEELDQNGRKRIQHAKSKSSAVKMSSILPSEQTPRPETENPGHSPLAGPPAATSGEGRARASRLSLESEERVIEKPSGSRPSVAPPPPEEEADGSPVPSLQPLPLGPSERLSVSVMNMHRQISQRSVRDSGDDTQVVVIASLGECRHSSPSRIRRWFGQQRSVHPSLLLHGLRAMPFACQLAPVAALSEATLCFLNTAVGPGFLRGLRGVPCEDSEGFESLWWPCPMVC</sequence>
<dbReference type="Proteomes" id="UP001642484">
    <property type="component" value="Unassembled WGS sequence"/>
</dbReference>
<reference evidence="2 3" key="1">
    <citation type="submission" date="2024-02" db="EMBL/GenBank/DDBJ databases">
        <authorList>
            <person name="Chen Y."/>
            <person name="Shah S."/>
            <person name="Dougan E. K."/>
            <person name="Thang M."/>
            <person name="Chan C."/>
        </authorList>
    </citation>
    <scope>NUCLEOTIDE SEQUENCE [LARGE SCALE GENOMIC DNA]</scope>
</reference>
<dbReference type="EMBL" id="CAXAMN010022551">
    <property type="protein sequence ID" value="CAK9070735.1"/>
    <property type="molecule type" value="Genomic_DNA"/>
</dbReference>
<accession>A0ABP0P3X3</accession>
<proteinExistence type="predicted"/>